<keyword evidence="6 10" id="KW-0472">Membrane</keyword>
<keyword evidence="3" id="KW-0732">Signal</keyword>
<feature type="domain" description="L-type lectin-like" evidence="11">
    <location>
        <begin position="64"/>
        <end position="299"/>
    </location>
</feature>
<dbReference type="GO" id="GO:0005789">
    <property type="term" value="C:endoplasmic reticulum membrane"/>
    <property type="evidence" value="ECO:0007669"/>
    <property type="project" value="TreeGrafter"/>
</dbReference>
<dbReference type="SUPFAM" id="SSF49899">
    <property type="entry name" value="Concanavalin A-like lectins/glucanases"/>
    <property type="match status" value="2"/>
</dbReference>
<keyword evidence="4" id="KW-0430">Lectin</keyword>
<evidence type="ECO:0000256" key="6">
    <source>
        <dbReference type="ARBA" id="ARBA00023136"/>
    </source>
</evidence>
<keyword evidence="5 10" id="KW-1133">Transmembrane helix</keyword>
<evidence type="ECO:0000256" key="10">
    <source>
        <dbReference type="SAM" id="Phobius"/>
    </source>
</evidence>
<accession>A0AAW0SPJ6</accession>
<feature type="transmembrane region" description="Helical" evidence="10">
    <location>
        <begin position="660"/>
        <end position="678"/>
    </location>
</feature>
<feature type="coiled-coil region" evidence="8">
    <location>
        <begin position="446"/>
        <end position="473"/>
    </location>
</feature>
<comment type="subcellular location">
    <subcellularLocation>
        <location evidence="1">Endoplasmic reticulum-Golgi intermediate compartment membrane</location>
        <topology evidence="1">Single-pass type I membrane protein</topology>
    </subcellularLocation>
</comment>
<evidence type="ECO:0000313" key="12">
    <source>
        <dbReference type="EMBL" id="KAK8377063.1"/>
    </source>
</evidence>
<evidence type="ECO:0000256" key="8">
    <source>
        <dbReference type="SAM" id="Coils"/>
    </source>
</evidence>
<evidence type="ECO:0000256" key="5">
    <source>
        <dbReference type="ARBA" id="ARBA00022989"/>
    </source>
</evidence>
<dbReference type="EMBL" id="JARAKH010000047">
    <property type="protein sequence ID" value="KAK8377063.1"/>
    <property type="molecule type" value="Genomic_DNA"/>
</dbReference>
<protein>
    <recommendedName>
        <fullName evidence="11">L-type lectin-like domain-containing protein</fullName>
    </recommendedName>
</protein>
<evidence type="ECO:0000256" key="3">
    <source>
        <dbReference type="ARBA" id="ARBA00022729"/>
    </source>
</evidence>
<dbReference type="GO" id="GO:0000139">
    <property type="term" value="C:Golgi membrane"/>
    <property type="evidence" value="ECO:0007669"/>
    <property type="project" value="TreeGrafter"/>
</dbReference>
<comment type="caution">
    <text evidence="12">The sequence shown here is derived from an EMBL/GenBank/DDBJ whole genome shotgun (WGS) entry which is preliminary data.</text>
</comment>
<feature type="compositionally biased region" description="Basic residues" evidence="9">
    <location>
        <begin position="359"/>
        <end position="379"/>
    </location>
</feature>
<keyword evidence="8" id="KW-0175">Coiled coil</keyword>
<dbReference type="PANTHER" id="PTHR12223:SF28">
    <property type="entry name" value="LECTIN, MANNOSE BINDING 1 LIKE"/>
    <property type="match status" value="1"/>
</dbReference>
<dbReference type="AlphaFoldDB" id="A0AAW0SPJ6"/>
<gene>
    <name evidence="12" type="ORF">O3P69_013606</name>
</gene>
<proteinExistence type="predicted"/>
<feature type="region of interest" description="Disordered" evidence="9">
    <location>
        <begin position="355"/>
        <end position="390"/>
    </location>
</feature>
<evidence type="ECO:0000256" key="4">
    <source>
        <dbReference type="ARBA" id="ARBA00022734"/>
    </source>
</evidence>
<evidence type="ECO:0000256" key="2">
    <source>
        <dbReference type="ARBA" id="ARBA00022692"/>
    </source>
</evidence>
<evidence type="ECO:0000256" key="7">
    <source>
        <dbReference type="ARBA" id="ARBA00023157"/>
    </source>
</evidence>
<dbReference type="InterPro" id="IPR013320">
    <property type="entry name" value="ConA-like_dom_sf"/>
</dbReference>
<evidence type="ECO:0000256" key="9">
    <source>
        <dbReference type="SAM" id="MobiDB-lite"/>
    </source>
</evidence>
<keyword evidence="13" id="KW-1185">Reference proteome</keyword>
<name>A0AAW0SPJ6_SCYPA</name>
<dbReference type="PROSITE" id="PS51328">
    <property type="entry name" value="L_LECTIN_LIKE"/>
    <property type="match status" value="1"/>
</dbReference>
<dbReference type="GO" id="GO:0033116">
    <property type="term" value="C:endoplasmic reticulum-Golgi intermediate compartment membrane"/>
    <property type="evidence" value="ECO:0007669"/>
    <property type="project" value="UniProtKB-SubCell"/>
</dbReference>
<dbReference type="Gene3D" id="2.60.120.200">
    <property type="match status" value="2"/>
</dbReference>
<dbReference type="GO" id="GO:0006888">
    <property type="term" value="P:endoplasmic reticulum to Golgi vesicle-mediated transport"/>
    <property type="evidence" value="ECO:0007669"/>
    <property type="project" value="TreeGrafter"/>
</dbReference>
<evidence type="ECO:0000313" key="13">
    <source>
        <dbReference type="Proteomes" id="UP001487740"/>
    </source>
</evidence>
<evidence type="ECO:0000256" key="1">
    <source>
        <dbReference type="ARBA" id="ARBA00004151"/>
    </source>
</evidence>
<dbReference type="GO" id="GO:0005537">
    <property type="term" value="F:D-mannose binding"/>
    <property type="evidence" value="ECO:0007669"/>
    <property type="project" value="TreeGrafter"/>
</dbReference>
<reference evidence="12 13" key="1">
    <citation type="submission" date="2023-03" db="EMBL/GenBank/DDBJ databases">
        <title>High-quality genome of Scylla paramamosain provides insights in environmental adaptation.</title>
        <authorList>
            <person name="Zhang L."/>
        </authorList>
    </citation>
    <scope>NUCLEOTIDE SEQUENCE [LARGE SCALE GENOMIC DNA]</scope>
    <source>
        <strain evidence="12">LZ_2023a</strain>
        <tissue evidence="12">Muscle</tissue>
    </source>
</reference>
<dbReference type="CDD" id="cd06902">
    <property type="entry name" value="lectin_ERGIC-53_ERGL"/>
    <property type="match status" value="1"/>
</dbReference>
<dbReference type="InterPro" id="IPR051136">
    <property type="entry name" value="Intracellular_Lectin-GPT"/>
</dbReference>
<dbReference type="PANTHER" id="PTHR12223">
    <property type="entry name" value="VESICULAR MANNOSE-BINDING LECTIN"/>
    <property type="match status" value="1"/>
</dbReference>
<evidence type="ECO:0000259" key="11">
    <source>
        <dbReference type="PROSITE" id="PS51328"/>
    </source>
</evidence>
<organism evidence="12 13">
    <name type="scientific">Scylla paramamosain</name>
    <name type="common">Mud crab</name>
    <dbReference type="NCBI Taxonomy" id="85552"/>
    <lineage>
        <taxon>Eukaryota</taxon>
        <taxon>Metazoa</taxon>
        <taxon>Ecdysozoa</taxon>
        <taxon>Arthropoda</taxon>
        <taxon>Crustacea</taxon>
        <taxon>Multicrustacea</taxon>
        <taxon>Malacostraca</taxon>
        <taxon>Eumalacostraca</taxon>
        <taxon>Eucarida</taxon>
        <taxon>Decapoda</taxon>
        <taxon>Pleocyemata</taxon>
        <taxon>Brachyura</taxon>
        <taxon>Eubrachyura</taxon>
        <taxon>Portunoidea</taxon>
        <taxon>Portunidae</taxon>
        <taxon>Portuninae</taxon>
        <taxon>Scylla</taxon>
    </lineage>
</organism>
<dbReference type="InterPro" id="IPR005052">
    <property type="entry name" value="Lectin_leg"/>
</dbReference>
<keyword evidence="7" id="KW-1015">Disulfide bond</keyword>
<dbReference type="FunFam" id="2.60.120.200:FF:000028">
    <property type="entry name" value="Blast:Protein ERGIC-53"/>
    <property type="match status" value="1"/>
</dbReference>
<sequence length="690" mass="78207">MLRIFRGERCVTPLPSPFQSRLVLNAGYLWLSVFARSREEMELWWSLTLLLSLISVGRCQKPHKRFEYKFSFKGPYLAQKDNQVPFWHYSGNAIASEESVRITPSLRSQKGQIWTKNPTNFEWWEVEFVFRVTGRGRIGADGLALWFTDKPGGEGPVFGSTDKWNGLGVFFDSFDNDNKRNNPYVMAMVNDGTKVYDHEHDGLSQQLGGCLRDFRNKPFPVRAKVEYYHNVFTLKTQNIEYDYIKMQEEDLQEGPQSTESPNDHGEVTAQPAIQEEPTAVVSSHHDEGHDLLESDAPSEKSFTTEAIDAGYTLVEAIHDIAEEELSEGWGWFGAGSSDEPIVTTSAPPISYLNTTTKVEKRRRKRQRKRGGKKKKKVRKTSPGLMIHSGMTNNEKDYEICMRAENVHLPPSGHFGVSAATGGLADDHDVLKFLVSSLRSPEEMALLQVNQEEEEKFRQEFQEYQEKTKKARDEYIAQNPDHEKKDEEYESWEQRELRQIYLGQSQIHEVIRQLHMKMDEIIGRQERTLGLVSAVHTGMGGGQVAPAGGQVPPPPPPALPGDTIRRHEVDSILNNQRDIVQTARDIKSFVTEIHQKSNQLLGNNQKPQGTVQPVGYDLHVTLNEMKEGLNIVKRDLGNANQRLAQGGGGACPSISCVSTTVFMVFMVLQVVLLIGYIMYRDSKEAQAKKFY</sequence>
<dbReference type="Proteomes" id="UP001487740">
    <property type="component" value="Unassembled WGS sequence"/>
</dbReference>
<dbReference type="Pfam" id="PF03388">
    <property type="entry name" value="Lectin_leg-like"/>
    <property type="match status" value="2"/>
</dbReference>
<keyword evidence="2 10" id="KW-0812">Transmembrane</keyword>
<dbReference type="GO" id="GO:0030134">
    <property type="term" value="C:COPII-coated ER to Golgi transport vesicle"/>
    <property type="evidence" value="ECO:0007669"/>
    <property type="project" value="TreeGrafter"/>
</dbReference>